<feature type="compositionally biased region" description="Basic and acidic residues" evidence="6">
    <location>
        <begin position="39"/>
        <end position="53"/>
    </location>
</feature>
<keyword evidence="9" id="KW-1185">Reference proteome</keyword>
<comment type="caution">
    <text evidence="8">The sequence shown here is derived from an EMBL/GenBank/DDBJ whole genome shotgun (WGS) entry which is preliminary data.</text>
</comment>
<evidence type="ECO:0000259" key="7">
    <source>
        <dbReference type="Pfam" id="PF05699"/>
    </source>
</evidence>
<evidence type="ECO:0000256" key="6">
    <source>
        <dbReference type="SAM" id="MobiDB-lite"/>
    </source>
</evidence>
<evidence type="ECO:0000256" key="5">
    <source>
        <dbReference type="ARBA" id="ARBA00023242"/>
    </source>
</evidence>
<accession>A0AAV0G408</accession>
<sequence length="305" mass="34107">MEGGRYSVDLGNLQRNRRNEIGRKKSRKGKELAGSSSQSRDDFETGYQRRDGDAMSEEQLQQELARHNNRFLQQQQMPTTIDEEELEDEDAEELEPETAEEEGAGSHDADAPASSQTATGNKKSKSELMKNNFDKWKNPQTGYWHATCKWCNNNYSLGTSGGYGSAARHLKAKHPVEYAKLGGGTGKQTQISRSENGIQRENDDFDVLDWWKSKERTFPILARVAKQVLSMLVSTVAVEQEFSSAGNVLTASRSRLSAESLETLICYHDWLKVARRTQELSITPSQDFMDDSTTDGGSTYAGDSD</sequence>
<dbReference type="GO" id="GO:0046983">
    <property type="term" value="F:protein dimerization activity"/>
    <property type="evidence" value="ECO:0007669"/>
    <property type="project" value="InterPro"/>
</dbReference>
<protein>
    <recommendedName>
        <fullName evidence="7">HAT C-terminal dimerisation domain-containing protein</fullName>
    </recommendedName>
</protein>
<reference evidence="8" key="1">
    <citation type="submission" date="2022-07" db="EMBL/GenBank/DDBJ databases">
        <authorList>
            <person name="Macas J."/>
            <person name="Novak P."/>
            <person name="Neumann P."/>
        </authorList>
    </citation>
    <scope>NUCLEOTIDE SEQUENCE</scope>
</reference>
<evidence type="ECO:0000256" key="3">
    <source>
        <dbReference type="ARBA" id="ARBA00022771"/>
    </source>
</evidence>
<evidence type="ECO:0000256" key="4">
    <source>
        <dbReference type="ARBA" id="ARBA00022833"/>
    </source>
</evidence>
<keyword evidence="2" id="KW-0479">Metal-binding</keyword>
<dbReference type="EMBL" id="CAMAPF010001039">
    <property type="protein sequence ID" value="CAH9142313.1"/>
    <property type="molecule type" value="Genomic_DNA"/>
</dbReference>
<feature type="region of interest" description="Disordered" evidence="6">
    <location>
        <begin position="1"/>
        <end position="127"/>
    </location>
</feature>
<dbReference type="Proteomes" id="UP001152523">
    <property type="component" value="Unassembled WGS sequence"/>
</dbReference>
<dbReference type="SUPFAM" id="SSF53098">
    <property type="entry name" value="Ribonuclease H-like"/>
    <property type="match status" value="1"/>
</dbReference>
<dbReference type="InterPro" id="IPR052035">
    <property type="entry name" value="ZnF_BED_domain_contain"/>
</dbReference>
<gene>
    <name evidence="8" type="ORF">CEPIT_LOCUS39808</name>
</gene>
<name>A0AAV0G408_9ASTE</name>
<dbReference type="InterPro" id="IPR008906">
    <property type="entry name" value="HATC_C_dom"/>
</dbReference>
<dbReference type="PANTHER" id="PTHR46481:SF10">
    <property type="entry name" value="ZINC FINGER BED DOMAIN-CONTAINING PROTEIN 39"/>
    <property type="match status" value="1"/>
</dbReference>
<keyword evidence="4" id="KW-0862">Zinc</keyword>
<comment type="subcellular location">
    <subcellularLocation>
        <location evidence="1">Nucleus</location>
    </subcellularLocation>
</comment>
<feature type="region of interest" description="Disordered" evidence="6">
    <location>
        <begin position="284"/>
        <end position="305"/>
    </location>
</feature>
<keyword evidence="5" id="KW-0539">Nucleus</keyword>
<evidence type="ECO:0000313" key="8">
    <source>
        <dbReference type="EMBL" id="CAH9142313.1"/>
    </source>
</evidence>
<dbReference type="GO" id="GO:0008270">
    <property type="term" value="F:zinc ion binding"/>
    <property type="evidence" value="ECO:0007669"/>
    <property type="project" value="UniProtKB-KW"/>
</dbReference>
<dbReference type="PANTHER" id="PTHR46481">
    <property type="entry name" value="ZINC FINGER BED DOMAIN-CONTAINING PROTEIN 4"/>
    <property type="match status" value="1"/>
</dbReference>
<organism evidence="8 9">
    <name type="scientific">Cuscuta epithymum</name>
    <dbReference type="NCBI Taxonomy" id="186058"/>
    <lineage>
        <taxon>Eukaryota</taxon>
        <taxon>Viridiplantae</taxon>
        <taxon>Streptophyta</taxon>
        <taxon>Embryophyta</taxon>
        <taxon>Tracheophyta</taxon>
        <taxon>Spermatophyta</taxon>
        <taxon>Magnoliopsida</taxon>
        <taxon>eudicotyledons</taxon>
        <taxon>Gunneridae</taxon>
        <taxon>Pentapetalae</taxon>
        <taxon>asterids</taxon>
        <taxon>lamiids</taxon>
        <taxon>Solanales</taxon>
        <taxon>Convolvulaceae</taxon>
        <taxon>Cuscuteae</taxon>
        <taxon>Cuscuta</taxon>
        <taxon>Cuscuta subgen. Cuscuta</taxon>
    </lineage>
</organism>
<keyword evidence="3" id="KW-0863">Zinc-finger</keyword>
<evidence type="ECO:0000313" key="9">
    <source>
        <dbReference type="Proteomes" id="UP001152523"/>
    </source>
</evidence>
<dbReference type="AlphaFoldDB" id="A0AAV0G408"/>
<dbReference type="InterPro" id="IPR012337">
    <property type="entry name" value="RNaseH-like_sf"/>
</dbReference>
<feature type="domain" description="HAT C-terminal dimerisation" evidence="7">
    <location>
        <begin position="198"/>
        <end position="271"/>
    </location>
</feature>
<dbReference type="Pfam" id="PF05699">
    <property type="entry name" value="Dimer_Tnp_hAT"/>
    <property type="match status" value="1"/>
</dbReference>
<evidence type="ECO:0000256" key="2">
    <source>
        <dbReference type="ARBA" id="ARBA00022723"/>
    </source>
</evidence>
<proteinExistence type="predicted"/>
<evidence type="ECO:0000256" key="1">
    <source>
        <dbReference type="ARBA" id="ARBA00004123"/>
    </source>
</evidence>
<feature type="compositionally biased region" description="Acidic residues" evidence="6">
    <location>
        <begin position="81"/>
        <end position="103"/>
    </location>
</feature>
<dbReference type="GO" id="GO:0005634">
    <property type="term" value="C:nucleus"/>
    <property type="evidence" value="ECO:0007669"/>
    <property type="project" value="UniProtKB-SubCell"/>
</dbReference>